<evidence type="ECO:0000313" key="8">
    <source>
        <dbReference type="Proteomes" id="UP000001555"/>
    </source>
</evidence>
<evidence type="ECO:0000256" key="5">
    <source>
        <dbReference type="SAM" id="MobiDB-lite"/>
    </source>
</evidence>
<reference evidence="6 8" key="1">
    <citation type="submission" date="2008-03" db="EMBL/GenBank/DDBJ databases">
        <title>Annotation of Ixodes scapularis.</title>
        <authorList>
            <consortium name="Ixodes scapularis Genome Project Consortium"/>
            <person name="Caler E."/>
            <person name="Hannick L.I."/>
            <person name="Bidwell S."/>
            <person name="Joardar V."/>
            <person name="Thiagarajan M."/>
            <person name="Amedeo P."/>
            <person name="Galinsky K.J."/>
            <person name="Schobel S."/>
            <person name="Inman J."/>
            <person name="Hostetler J."/>
            <person name="Miller J."/>
            <person name="Hammond M."/>
            <person name="Megy K."/>
            <person name="Lawson D."/>
            <person name="Kodira C."/>
            <person name="Sutton G."/>
            <person name="Meyer J."/>
            <person name="Hill C.A."/>
            <person name="Birren B."/>
            <person name="Nene V."/>
            <person name="Collins F."/>
            <person name="Alarcon-Chaidez F."/>
            <person name="Wikel S."/>
            <person name="Strausberg R."/>
        </authorList>
    </citation>
    <scope>NUCLEOTIDE SEQUENCE [LARGE SCALE GENOMIC DNA]</scope>
    <source>
        <strain evidence="8">Wikel</strain>
        <strain evidence="6">Wikel colony</strain>
    </source>
</reference>
<evidence type="ECO:0000256" key="4">
    <source>
        <dbReference type="ARBA" id="ARBA00023212"/>
    </source>
</evidence>
<evidence type="ECO:0000256" key="3">
    <source>
        <dbReference type="ARBA" id="ARBA00022490"/>
    </source>
</evidence>
<feature type="compositionally biased region" description="Polar residues" evidence="5">
    <location>
        <begin position="77"/>
        <end position="90"/>
    </location>
</feature>
<dbReference type="VEuPathDB" id="VectorBase:ISCP_002299"/>
<keyword evidence="3" id="KW-0963">Cytoplasm</keyword>
<dbReference type="Proteomes" id="UP000001555">
    <property type="component" value="Unassembled WGS sequence"/>
</dbReference>
<dbReference type="Pfam" id="PF12554">
    <property type="entry name" value="MOZART1"/>
    <property type="match status" value="1"/>
</dbReference>
<dbReference type="GO" id="GO:0090307">
    <property type="term" value="P:mitotic spindle assembly"/>
    <property type="evidence" value="ECO:0000318"/>
    <property type="project" value="GO_Central"/>
</dbReference>
<feature type="region of interest" description="Disordered" evidence="5">
    <location>
        <begin position="77"/>
        <end position="98"/>
    </location>
</feature>
<dbReference type="VEuPathDB" id="VectorBase:ISCP_015969"/>
<keyword evidence="4" id="KW-0206">Cytoskeleton</keyword>
<reference evidence="7" key="2">
    <citation type="submission" date="2020-05" db="UniProtKB">
        <authorList>
            <consortium name="EnsemblMetazoa"/>
        </authorList>
    </citation>
    <scope>IDENTIFICATION</scope>
    <source>
        <strain evidence="7">wikel</strain>
    </source>
</reference>
<dbReference type="InParanoid" id="B7Q5X3"/>
<comment type="similarity">
    <text evidence="2">Belongs to the MOZART1 family.</text>
</comment>
<dbReference type="PANTHER" id="PTHR28520:SF2">
    <property type="entry name" value="MITOTIC-SPINDLE ORGANIZING PROTEIN 1"/>
    <property type="match status" value="1"/>
</dbReference>
<dbReference type="EMBL" id="DS863867">
    <property type="protein sequence ID" value="EEC14245.1"/>
    <property type="molecule type" value="Genomic_DNA"/>
</dbReference>
<dbReference type="InterPro" id="IPR022214">
    <property type="entry name" value="MZT1"/>
</dbReference>
<evidence type="ECO:0007829" key="9">
    <source>
        <dbReference type="PeptideAtlas" id="B7Q5X3"/>
    </source>
</evidence>
<evidence type="ECO:0000313" key="7">
    <source>
        <dbReference type="EnsemblMetazoa" id="ISCW021446-PA"/>
    </source>
</evidence>
<dbReference type="GO" id="GO:0031021">
    <property type="term" value="C:interphase microtubule organizing center"/>
    <property type="evidence" value="ECO:0000318"/>
    <property type="project" value="GO_Central"/>
</dbReference>
<keyword evidence="9" id="KW-1267">Proteomics identification</keyword>
<dbReference type="EnsemblMetazoa" id="ISCW021446-RA">
    <property type="protein sequence ID" value="ISCW021446-PA"/>
    <property type="gene ID" value="ISCW021446"/>
</dbReference>
<comment type="subcellular location">
    <subcellularLocation>
        <location evidence="1">Cytoplasm</location>
        <location evidence="1">Cytoskeleton</location>
        <location evidence="1">Microtubule organizing center</location>
    </subcellularLocation>
</comment>
<dbReference type="GO" id="GO:0051415">
    <property type="term" value="P:microtubule nucleation by interphase microtubule organizing center"/>
    <property type="evidence" value="ECO:0000318"/>
    <property type="project" value="GO_Central"/>
</dbReference>
<keyword evidence="8" id="KW-1185">Reference proteome</keyword>
<evidence type="ECO:0000313" key="6">
    <source>
        <dbReference type="EMBL" id="EEC14245.1"/>
    </source>
</evidence>
<dbReference type="VEuPathDB" id="VectorBase:ISCW021446"/>
<dbReference type="AlphaFoldDB" id="B7Q5X3"/>
<proteinExistence type="evidence at protein level"/>
<dbReference type="EMBL" id="ABJB010561383">
    <property type="status" value="NOT_ANNOTATED_CDS"/>
    <property type="molecule type" value="Genomic_DNA"/>
</dbReference>
<evidence type="ECO:0000256" key="2">
    <source>
        <dbReference type="ARBA" id="ARBA00011015"/>
    </source>
</evidence>
<accession>B7Q5X3</accession>
<evidence type="ECO:0000256" key="1">
    <source>
        <dbReference type="ARBA" id="ARBA00004267"/>
    </source>
</evidence>
<dbReference type="GO" id="GO:0005819">
    <property type="term" value="C:spindle"/>
    <property type="evidence" value="ECO:0000318"/>
    <property type="project" value="GO_Central"/>
</dbReference>
<protein>
    <recommendedName>
        <fullName evidence="10">Mitotic-spindle organizing protein 1</fullName>
    </recommendedName>
</protein>
<dbReference type="PANTHER" id="PTHR28520">
    <property type="entry name" value="MITOTIC-SPINDLE ORGANIZING PROTEIN 1"/>
    <property type="match status" value="1"/>
</dbReference>
<dbReference type="GO" id="GO:0000931">
    <property type="term" value="C:gamma-tubulin ring complex"/>
    <property type="evidence" value="ECO:0000318"/>
    <property type="project" value="GO_Central"/>
</dbReference>
<dbReference type="OrthoDB" id="48571at2759"/>
<dbReference type="PaxDb" id="6945-B7Q5X3"/>
<name>B7Q5X3_IXOSC</name>
<evidence type="ECO:0008006" key="10">
    <source>
        <dbReference type="Google" id="ProtNLM"/>
    </source>
</evidence>
<dbReference type="GO" id="GO:0005813">
    <property type="term" value="C:centrosome"/>
    <property type="evidence" value="ECO:0000318"/>
    <property type="project" value="GO_Central"/>
</dbReference>
<sequence length="98" mass="10688">MPEPRTMVQTAPPFHMANAGEDRELLAKEVFEVLQEMSQLLNTGLSPEALAVCVQLCERGAADPRSLANLVNGLRTNTATTLNGNSSANTRRQEHAER</sequence>
<dbReference type="VEuPathDB" id="VectorBase:ISCI021446"/>
<dbReference type="HOGENOM" id="CLU_2335953_0_0_1"/>
<organism>
    <name type="scientific">Ixodes scapularis</name>
    <name type="common">Black-legged tick</name>
    <name type="synonym">Deer tick</name>
    <dbReference type="NCBI Taxonomy" id="6945"/>
    <lineage>
        <taxon>Eukaryota</taxon>
        <taxon>Metazoa</taxon>
        <taxon>Ecdysozoa</taxon>
        <taxon>Arthropoda</taxon>
        <taxon>Chelicerata</taxon>
        <taxon>Arachnida</taxon>
        <taxon>Acari</taxon>
        <taxon>Parasitiformes</taxon>
        <taxon>Ixodida</taxon>
        <taxon>Ixodoidea</taxon>
        <taxon>Ixodidae</taxon>
        <taxon>Ixodinae</taxon>
        <taxon>Ixodes</taxon>
    </lineage>
</organism>
<gene>
    <name evidence="7" type="primary">8036369</name>
    <name evidence="6" type="ORF">IscW_ISCW021446</name>
</gene>
<dbReference type="GO" id="GO:0033566">
    <property type="term" value="P:gamma-tubulin complex localization"/>
    <property type="evidence" value="ECO:0007669"/>
    <property type="project" value="InterPro"/>
</dbReference>